<evidence type="ECO:0000256" key="1">
    <source>
        <dbReference type="SAM" id="SignalP"/>
    </source>
</evidence>
<name>U6D1F0_NEOVI</name>
<feature type="signal peptide" evidence="1">
    <location>
        <begin position="1"/>
        <end position="16"/>
    </location>
</feature>
<reference evidence="2" key="1">
    <citation type="submission" date="2012-11" db="EMBL/GenBank/DDBJ databases">
        <title>An American mink transcriptome.</title>
        <authorList>
            <person name="Anistoroaei R."/>
            <person name="Christensen K."/>
        </authorList>
    </citation>
    <scope>NUCLEOTIDE SEQUENCE</scope>
    <source>
        <tissue evidence="2">Pool of brain</tissue>
    </source>
</reference>
<sequence length="94" mass="9856">SCVSVVCLPCLSYLSSLVCLPCARVCLRVSCLLCARMCAVSVMCAHVSACACVSDLPCVPACVSYLSRVWCVGLCVFAMCLLASQCPVCPVCHV</sequence>
<accession>U6D1F0</accession>
<feature type="non-terminal residue" evidence="2">
    <location>
        <position position="1"/>
    </location>
</feature>
<dbReference type="EMBL" id="HAAF01003908">
    <property type="protein sequence ID" value="CCP75733.1"/>
    <property type="molecule type" value="mRNA"/>
</dbReference>
<feature type="chain" id="PRO_5004668889" evidence="1">
    <location>
        <begin position="17"/>
        <end position="94"/>
    </location>
</feature>
<proteinExistence type="evidence at transcript level"/>
<gene>
    <name evidence="2" type="primary">F5H146</name>
</gene>
<protein>
    <submittedName>
        <fullName evidence="2">Syntaxin-binding protein 2</fullName>
    </submittedName>
</protein>
<feature type="non-terminal residue" evidence="2">
    <location>
        <position position="94"/>
    </location>
</feature>
<evidence type="ECO:0000313" key="2">
    <source>
        <dbReference type="EMBL" id="CCP75733.1"/>
    </source>
</evidence>
<dbReference type="AlphaFoldDB" id="U6D1F0"/>
<keyword evidence="1" id="KW-0732">Signal</keyword>
<organism evidence="2">
    <name type="scientific">Neovison vison</name>
    <name type="common">American mink</name>
    <name type="synonym">Mustela vison</name>
    <dbReference type="NCBI Taxonomy" id="452646"/>
    <lineage>
        <taxon>Eukaryota</taxon>
        <taxon>Metazoa</taxon>
        <taxon>Chordata</taxon>
        <taxon>Craniata</taxon>
        <taxon>Vertebrata</taxon>
        <taxon>Euteleostomi</taxon>
        <taxon>Mammalia</taxon>
        <taxon>Eutheria</taxon>
        <taxon>Laurasiatheria</taxon>
        <taxon>Carnivora</taxon>
        <taxon>Caniformia</taxon>
        <taxon>Musteloidea</taxon>
        <taxon>Mustelidae</taxon>
        <taxon>Mustelinae</taxon>
        <taxon>Neogale</taxon>
    </lineage>
</organism>